<dbReference type="EMBL" id="JAUIZM010000011">
    <property type="protein sequence ID" value="KAK1354084.1"/>
    <property type="molecule type" value="Genomic_DNA"/>
</dbReference>
<reference evidence="1" key="1">
    <citation type="submission" date="2023-02" db="EMBL/GenBank/DDBJ databases">
        <title>Genome of toxic invasive species Heracleum sosnowskyi carries increased number of genes despite the absence of recent whole-genome duplications.</title>
        <authorList>
            <person name="Schelkunov M."/>
            <person name="Shtratnikova V."/>
            <person name="Makarenko M."/>
            <person name="Klepikova A."/>
            <person name="Omelchenko D."/>
            <person name="Novikova G."/>
            <person name="Obukhova E."/>
            <person name="Bogdanov V."/>
            <person name="Penin A."/>
            <person name="Logacheva M."/>
        </authorList>
    </citation>
    <scope>NUCLEOTIDE SEQUENCE</scope>
    <source>
        <strain evidence="1">Hsosn_3</strain>
        <tissue evidence="1">Leaf</tissue>
    </source>
</reference>
<protein>
    <submittedName>
        <fullName evidence="1">Uncharacterized protein</fullName>
    </submittedName>
</protein>
<dbReference type="AlphaFoldDB" id="A0AAD8GTB0"/>
<gene>
    <name evidence="1" type="ORF">POM88_047340</name>
</gene>
<name>A0AAD8GTB0_9APIA</name>
<evidence type="ECO:0000313" key="2">
    <source>
        <dbReference type="Proteomes" id="UP001237642"/>
    </source>
</evidence>
<comment type="caution">
    <text evidence="1">The sequence shown here is derived from an EMBL/GenBank/DDBJ whole genome shotgun (WGS) entry which is preliminary data.</text>
</comment>
<dbReference type="Proteomes" id="UP001237642">
    <property type="component" value="Unassembled WGS sequence"/>
</dbReference>
<sequence length="191" mass="21606">MAFFTGSFPFLPFLKYVYNLFTRKRVLDITIAATKLATSWVATPFPGESKNERRKRELAAYGLMTLCVVLKFLHTELERIDDNAPELLMFIRHRVGMFHYIEGDAMGNPVIYYKWIKQLAALLSLTTPLISSIFNYEIVHESNFTYGTEPVHISTGVQPKLQASDSADMPISSSQNRFKDFLTGSHASGAV</sequence>
<organism evidence="1 2">
    <name type="scientific">Heracleum sosnowskyi</name>
    <dbReference type="NCBI Taxonomy" id="360622"/>
    <lineage>
        <taxon>Eukaryota</taxon>
        <taxon>Viridiplantae</taxon>
        <taxon>Streptophyta</taxon>
        <taxon>Embryophyta</taxon>
        <taxon>Tracheophyta</taxon>
        <taxon>Spermatophyta</taxon>
        <taxon>Magnoliopsida</taxon>
        <taxon>eudicotyledons</taxon>
        <taxon>Gunneridae</taxon>
        <taxon>Pentapetalae</taxon>
        <taxon>asterids</taxon>
        <taxon>campanulids</taxon>
        <taxon>Apiales</taxon>
        <taxon>Apiaceae</taxon>
        <taxon>Apioideae</taxon>
        <taxon>apioid superclade</taxon>
        <taxon>Tordylieae</taxon>
        <taxon>Tordyliinae</taxon>
        <taxon>Heracleum</taxon>
    </lineage>
</organism>
<reference evidence="1" key="2">
    <citation type="submission" date="2023-05" db="EMBL/GenBank/DDBJ databases">
        <authorList>
            <person name="Schelkunov M.I."/>
        </authorList>
    </citation>
    <scope>NUCLEOTIDE SEQUENCE</scope>
    <source>
        <strain evidence="1">Hsosn_3</strain>
        <tissue evidence="1">Leaf</tissue>
    </source>
</reference>
<accession>A0AAD8GTB0</accession>
<evidence type="ECO:0000313" key="1">
    <source>
        <dbReference type="EMBL" id="KAK1354084.1"/>
    </source>
</evidence>
<proteinExistence type="predicted"/>
<keyword evidence="2" id="KW-1185">Reference proteome</keyword>